<comment type="caution">
    <text evidence="7">The sequence shown here is derived from an EMBL/GenBank/DDBJ whole genome shotgun (WGS) entry which is preliminary data.</text>
</comment>
<dbReference type="OrthoDB" id="175242at2"/>
<dbReference type="Pfam" id="PF07631">
    <property type="entry name" value="PSD4"/>
    <property type="match status" value="1"/>
</dbReference>
<dbReference type="Pfam" id="PF07627">
    <property type="entry name" value="PSCyt3"/>
    <property type="match status" value="1"/>
</dbReference>
<dbReference type="EMBL" id="SJPW01000005">
    <property type="protein sequence ID" value="TWU50826.1"/>
    <property type="molecule type" value="Genomic_DNA"/>
</dbReference>
<feature type="chain" id="PRO_5023008858" description="Planctomycete cytochrome C" evidence="1">
    <location>
        <begin position="34"/>
        <end position="850"/>
    </location>
</feature>
<evidence type="ECO:0000313" key="8">
    <source>
        <dbReference type="Proteomes" id="UP000318288"/>
    </source>
</evidence>
<evidence type="ECO:0000256" key="1">
    <source>
        <dbReference type="SAM" id="SignalP"/>
    </source>
</evidence>
<dbReference type="InterPro" id="IPR013043">
    <property type="entry name" value="DUF1595"/>
</dbReference>
<feature type="domain" description="DUF1592" evidence="5">
    <location>
        <begin position="505"/>
        <end position="633"/>
    </location>
</feature>
<evidence type="ECO:0000259" key="5">
    <source>
        <dbReference type="Pfam" id="PF07631"/>
    </source>
</evidence>
<feature type="domain" description="DUF1595" evidence="6">
    <location>
        <begin position="438"/>
        <end position="496"/>
    </location>
</feature>
<feature type="signal peptide" evidence="1">
    <location>
        <begin position="1"/>
        <end position="33"/>
    </location>
</feature>
<feature type="domain" description="DUF1588" evidence="4">
    <location>
        <begin position="656"/>
        <end position="752"/>
    </location>
</feature>
<dbReference type="InterPro" id="IPR013039">
    <property type="entry name" value="DUF1588"/>
</dbReference>
<evidence type="ECO:0000259" key="4">
    <source>
        <dbReference type="Pfam" id="PF07627"/>
    </source>
</evidence>
<sequence precursor="true">MNGNVSRVARPVDICSRVFFFIAFTLASGHASALQTEASTTDAAQNDDVKTVTEFLGTYCLQCHDSGSAEGDREFETLHLPLTTETQLITADEIIDQMTLKQMPPLDVEQPTDAERLAIIETLRGCIADAGEHRKKSGGRTVLRRLSHREYENTLAVLFDRRVDTLGLTADFPKENTLHHMDNIGESLITSGFLLDQYFQAADRLVESRLGQPETEPKSWHFTDNFKQYEELEGAHRSALKNKFLCLYEQPNTDTRQGGYGHIEDFLEGVPVSGLYDIEIFAQAMHRDTHYDPQIFRIDFSEPFQIAVVPGDVTKGHIHYPQAIEPILAQAVVPDEEPEWLKFRVWLEVGQTPRFIFPNGPYESRASVIEVNKRYNDEFKNKKAAKGVGRAHILLEGELPHIRIGEIKVDGPIQEQGGTREEKAVFGSHGFQPDTALEQLYSFGQRAFRRPLDERDRQRIEAIYRHRLSEDATPRQAALDSIKLILCSPSFLYLQEITPETEERLRPHDLASRLSYGIWAAPPDDALFSVASSGELTKPAEQKNQIERMLNDPRSEQLVHGFVDSWLNLRDIGNLPPPRQTAGQYYAEDLPESMKQEAYLFFKHMLDQDGPVTDFLDSDYTFVDKKLATLYDLPERKTLRLADDFQRVSLAGNDQRGGVLGMAGVLTVSANGVDTSPVTRGVWVLESLLGITPPPPPDEVPSIDANVSGSKTIREKLAKHSQDATCSVCHRKIDPLGYSLERFDPIGRWRSKYAAPNKKAPAPKIDSSGTLPSGETYKDFADFKTLLLNTRRELFLRNLVDKLLIYTSGRQTEWSDRKEIDAIVKRAQTDGSGLRSIVTEVFTSERFVSR</sequence>
<evidence type="ECO:0000259" key="6">
    <source>
        <dbReference type="Pfam" id="PF07637"/>
    </source>
</evidence>
<dbReference type="InterPro" id="IPR011478">
    <property type="entry name" value="DUF1585"/>
</dbReference>
<dbReference type="InterPro" id="IPR013042">
    <property type="entry name" value="DUF1592"/>
</dbReference>
<proteinExistence type="predicted"/>
<accession>A0A5C6ETA1</accession>
<evidence type="ECO:0000259" key="3">
    <source>
        <dbReference type="Pfam" id="PF07626"/>
    </source>
</evidence>
<dbReference type="Pfam" id="PF07626">
    <property type="entry name" value="PSD3"/>
    <property type="match status" value="1"/>
</dbReference>
<dbReference type="InterPro" id="IPR013036">
    <property type="entry name" value="DUF1587"/>
</dbReference>
<dbReference type="Pfam" id="PF07624">
    <property type="entry name" value="PSD2"/>
    <property type="match status" value="1"/>
</dbReference>
<organism evidence="7 8">
    <name type="scientific">Rubripirellula tenax</name>
    <dbReference type="NCBI Taxonomy" id="2528015"/>
    <lineage>
        <taxon>Bacteria</taxon>
        <taxon>Pseudomonadati</taxon>
        <taxon>Planctomycetota</taxon>
        <taxon>Planctomycetia</taxon>
        <taxon>Pirellulales</taxon>
        <taxon>Pirellulaceae</taxon>
        <taxon>Rubripirellula</taxon>
    </lineage>
</organism>
<evidence type="ECO:0008006" key="9">
    <source>
        <dbReference type="Google" id="ProtNLM"/>
    </source>
</evidence>
<name>A0A5C6ETA1_9BACT</name>
<evidence type="ECO:0000313" key="7">
    <source>
        <dbReference type="EMBL" id="TWU50826.1"/>
    </source>
</evidence>
<protein>
    <recommendedName>
        <fullName evidence="9">Planctomycete cytochrome C</fullName>
    </recommendedName>
</protein>
<evidence type="ECO:0000259" key="2">
    <source>
        <dbReference type="Pfam" id="PF07624"/>
    </source>
</evidence>
<gene>
    <name evidence="7" type="ORF">Poly51_41190</name>
</gene>
<dbReference type="RefSeq" id="WP_146459509.1">
    <property type="nucleotide sequence ID" value="NZ_SJPW01000005.1"/>
</dbReference>
<feature type="domain" description="DUF1587" evidence="3">
    <location>
        <begin position="144"/>
        <end position="208"/>
    </location>
</feature>
<keyword evidence="8" id="KW-1185">Reference proteome</keyword>
<feature type="domain" description="DUF1585" evidence="2">
    <location>
        <begin position="773"/>
        <end position="847"/>
    </location>
</feature>
<dbReference type="AlphaFoldDB" id="A0A5C6ETA1"/>
<dbReference type="Pfam" id="PF07637">
    <property type="entry name" value="PSD5"/>
    <property type="match status" value="1"/>
</dbReference>
<keyword evidence="1" id="KW-0732">Signal</keyword>
<dbReference type="Proteomes" id="UP000318288">
    <property type="component" value="Unassembled WGS sequence"/>
</dbReference>
<reference evidence="7 8" key="1">
    <citation type="submission" date="2019-02" db="EMBL/GenBank/DDBJ databases">
        <title>Deep-cultivation of Planctomycetes and their phenomic and genomic characterization uncovers novel biology.</title>
        <authorList>
            <person name="Wiegand S."/>
            <person name="Jogler M."/>
            <person name="Boedeker C."/>
            <person name="Pinto D."/>
            <person name="Vollmers J."/>
            <person name="Rivas-Marin E."/>
            <person name="Kohn T."/>
            <person name="Peeters S.H."/>
            <person name="Heuer A."/>
            <person name="Rast P."/>
            <person name="Oberbeckmann S."/>
            <person name="Bunk B."/>
            <person name="Jeske O."/>
            <person name="Meyerdierks A."/>
            <person name="Storesund J.E."/>
            <person name="Kallscheuer N."/>
            <person name="Luecker S."/>
            <person name="Lage O.M."/>
            <person name="Pohl T."/>
            <person name="Merkel B.J."/>
            <person name="Hornburger P."/>
            <person name="Mueller R.-W."/>
            <person name="Bruemmer F."/>
            <person name="Labrenz M."/>
            <person name="Spormann A.M."/>
            <person name="Op Den Camp H."/>
            <person name="Overmann J."/>
            <person name="Amann R."/>
            <person name="Jetten M.S.M."/>
            <person name="Mascher T."/>
            <person name="Medema M.H."/>
            <person name="Devos D.P."/>
            <person name="Kaster A.-K."/>
            <person name="Ovreas L."/>
            <person name="Rohde M."/>
            <person name="Galperin M.Y."/>
            <person name="Jogler C."/>
        </authorList>
    </citation>
    <scope>NUCLEOTIDE SEQUENCE [LARGE SCALE GENOMIC DNA]</scope>
    <source>
        <strain evidence="7 8">Poly51</strain>
    </source>
</reference>